<dbReference type="EMBL" id="JACOPF010000001">
    <property type="protein sequence ID" value="MBC5688741.1"/>
    <property type="molecule type" value="Genomic_DNA"/>
</dbReference>
<dbReference type="PANTHER" id="PTHR47837:SF2">
    <property type="entry name" value="GTP PYROPHOSPHOKINASE YWAC"/>
    <property type="match status" value="1"/>
</dbReference>
<gene>
    <name evidence="3" type="ORF">H8S37_07325</name>
</gene>
<dbReference type="AlphaFoldDB" id="A0A923RPS3"/>
<evidence type="ECO:0000313" key="3">
    <source>
        <dbReference type="EMBL" id="MBC5688741.1"/>
    </source>
</evidence>
<dbReference type="Gene3D" id="1.10.287.860">
    <property type="entry name" value="Nucleotidyltransferase"/>
    <property type="match status" value="1"/>
</dbReference>
<dbReference type="Proteomes" id="UP000652477">
    <property type="component" value="Unassembled WGS sequence"/>
</dbReference>
<name>A0A923RPS3_9FIRM</name>
<dbReference type="SUPFAM" id="SSF81301">
    <property type="entry name" value="Nucleotidyltransferase"/>
    <property type="match status" value="1"/>
</dbReference>
<sequence>MNMELSLEMGRNIIQTKSGRLKSYKSTCKKLEKKGLKRNVQAALKKIHDLIGVRAICYYVDDIYRIEKKLKEQSDFRIVKVKDYIQNPKISGYQSLHVILKVPIVFQKEIQWMDAELQLRTAAMDFWANLDHQLRYKKEGEELQSIDEELKECAQMIQKLDTKMLHIRKKIERI</sequence>
<organism evidence="3 4">
    <name type="scientific">Mediterraneibacter hominis</name>
    <dbReference type="NCBI Taxonomy" id="2763054"/>
    <lineage>
        <taxon>Bacteria</taxon>
        <taxon>Bacillati</taxon>
        <taxon>Bacillota</taxon>
        <taxon>Clostridia</taxon>
        <taxon>Lachnospirales</taxon>
        <taxon>Lachnospiraceae</taxon>
        <taxon>Mediterraneibacter</taxon>
    </lineage>
</organism>
<comment type="caution">
    <text evidence="3">The sequence shown here is derived from an EMBL/GenBank/DDBJ whole genome shotgun (WGS) entry which is preliminary data.</text>
</comment>
<dbReference type="InterPro" id="IPR052366">
    <property type="entry name" value="GTP_Pyrophosphokinase"/>
</dbReference>
<dbReference type="Pfam" id="PF04607">
    <property type="entry name" value="RelA_SpoT"/>
    <property type="match status" value="1"/>
</dbReference>
<dbReference type="SMART" id="SM00954">
    <property type="entry name" value="RelA_SpoT"/>
    <property type="match status" value="1"/>
</dbReference>
<comment type="pathway">
    <text evidence="1">Purine metabolism; ppGpp biosynthesis; ppGpp from GTP: step 1/2.</text>
</comment>
<dbReference type="GO" id="GO:0015969">
    <property type="term" value="P:guanosine tetraphosphate metabolic process"/>
    <property type="evidence" value="ECO:0007669"/>
    <property type="project" value="InterPro"/>
</dbReference>
<dbReference type="CDD" id="cd05399">
    <property type="entry name" value="NT_Rel-Spo_like"/>
    <property type="match status" value="1"/>
</dbReference>
<evidence type="ECO:0000259" key="2">
    <source>
        <dbReference type="SMART" id="SM00954"/>
    </source>
</evidence>
<protein>
    <submittedName>
        <fullName evidence="3">GTP pyrophosphokinase</fullName>
    </submittedName>
</protein>
<evidence type="ECO:0000256" key="1">
    <source>
        <dbReference type="ARBA" id="ARBA00004976"/>
    </source>
</evidence>
<proteinExistence type="predicted"/>
<feature type="domain" description="RelA/SpoT" evidence="2">
    <location>
        <begin position="19"/>
        <end position="142"/>
    </location>
</feature>
<dbReference type="InterPro" id="IPR007685">
    <property type="entry name" value="RelA_SpoT"/>
</dbReference>
<dbReference type="PANTHER" id="PTHR47837">
    <property type="entry name" value="GTP PYROPHOSPHOKINASE YJBM"/>
    <property type="match status" value="1"/>
</dbReference>
<dbReference type="InterPro" id="IPR043519">
    <property type="entry name" value="NT_sf"/>
</dbReference>
<dbReference type="Gene3D" id="3.30.460.10">
    <property type="entry name" value="Beta Polymerase, domain 2"/>
    <property type="match status" value="1"/>
</dbReference>
<accession>A0A923RPS3</accession>
<evidence type="ECO:0000313" key="4">
    <source>
        <dbReference type="Proteomes" id="UP000652477"/>
    </source>
</evidence>
<reference evidence="3" key="1">
    <citation type="submission" date="2020-08" db="EMBL/GenBank/DDBJ databases">
        <title>Genome public.</title>
        <authorList>
            <person name="Liu C."/>
            <person name="Sun Q."/>
        </authorList>
    </citation>
    <scope>NUCLEOTIDE SEQUENCE</scope>
    <source>
        <strain evidence="3">NSJ-55</strain>
    </source>
</reference>
<keyword evidence="4" id="KW-1185">Reference proteome</keyword>